<dbReference type="PANTHER" id="PTHR30055">
    <property type="entry name" value="HTH-TYPE TRANSCRIPTIONAL REGULATOR RUTR"/>
    <property type="match status" value="1"/>
</dbReference>
<feature type="DNA-binding region" description="H-T-H motif" evidence="4">
    <location>
        <begin position="39"/>
        <end position="58"/>
    </location>
</feature>
<feature type="domain" description="HTH tetR-type" evidence="5">
    <location>
        <begin position="16"/>
        <end position="76"/>
    </location>
</feature>
<dbReference type="GO" id="GO:0000976">
    <property type="term" value="F:transcription cis-regulatory region binding"/>
    <property type="evidence" value="ECO:0007669"/>
    <property type="project" value="TreeGrafter"/>
</dbReference>
<dbReference type="PANTHER" id="PTHR30055:SF151">
    <property type="entry name" value="TRANSCRIPTIONAL REGULATORY PROTEIN"/>
    <property type="match status" value="1"/>
</dbReference>
<dbReference type="SUPFAM" id="SSF46689">
    <property type="entry name" value="Homeodomain-like"/>
    <property type="match status" value="1"/>
</dbReference>
<keyword evidence="1" id="KW-0805">Transcription regulation</keyword>
<organism evidence="6 7">
    <name type="scientific">Streptomyces parvus</name>
    <dbReference type="NCBI Taxonomy" id="66428"/>
    <lineage>
        <taxon>Bacteria</taxon>
        <taxon>Bacillati</taxon>
        <taxon>Actinomycetota</taxon>
        <taxon>Actinomycetes</taxon>
        <taxon>Kitasatosporales</taxon>
        <taxon>Streptomycetaceae</taxon>
        <taxon>Streptomyces</taxon>
    </lineage>
</organism>
<dbReference type="InterPro" id="IPR001647">
    <property type="entry name" value="HTH_TetR"/>
</dbReference>
<dbReference type="InterPro" id="IPR036271">
    <property type="entry name" value="Tet_transcr_reg_TetR-rel_C_sf"/>
</dbReference>
<evidence type="ECO:0000256" key="1">
    <source>
        <dbReference type="ARBA" id="ARBA00023015"/>
    </source>
</evidence>
<keyword evidence="7" id="KW-1185">Reference proteome</keyword>
<comment type="caution">
    <text evidence="6">The sequence shown here is derived from an EMBL/GenBank/DDBJ whole genome shotgun (WGS) entry which is preliminary data.</text>
</comment>
<dbReference type="PROSITE" id="PS50977">
    <property type="entry name" value="HTH_TETR_2"/>
    <property type="match status" value="1"/>
</dbReference>
<dbReference type="EMBL" id="VSZQ01000027">
    <property type="protein sequence ID" value="TYR65244.1"/>
    <property type="molecule type" value="Genomic_DNA"/>
</dbReference>
<dbReference type="GO" id="GO:0003700">
    <property type="term" value="F:DNA-binding transcription factor activity"/>
    <property type="evidence" value="ECO:0007669"/>
    <property type="project" value="TreeGrafter"/>
</dbReference>
<keyword evidence="2 4" id="KW-0238">DNA-binding</keyword>
<evidence type="ECO:0000313" key="6">
    <source>
        <dbReference type="EMBL" id="TYR65244.1"/>
    </source>
</evidence>
<dbReference type="SUPFAM" id="SSF48498">
    <property type="entry name" value="Tetracyclin repressor-like, C-terminal domain"/>
    <property type="match status" value="1"/>
</dbReference>
<proteinExistence type="predicted"/>
<dbReference type="Proteomes" id="UP000323242">
    <property type="component" value="Unassembled WGS sequence"/>
</dbReference>
<dbReference type="Pfam" id="PF00440">
    <property type="entry name" value="TetR_N"/>
    <property type="match status" value="1"/>
</dbReference>
<dbReference type="RefSeq" id="WP_148901857.1">
    <property type="nucleotide sequence ID" value="NZ_VSZQ01000027.1"/>
</dbReference>
<dbReference type="Gene3D" id="1.10.357.10">
    <property type="entry name" value="Tetracycline Repressor, domain 2"/>
    <property type="match status" value="1"/>
</dbReference>
<dbReference type="AlphaFoldDB" id="A0A5D4JJZ1"/>
<dbReference type="InterPro" id="IPR009057">
    <property type="entry name" value="Homeodomain-like_sf"/>
</dbReference>
<evidence type="ECO:0000313" key="7">
    <source>
        <dbReference type="Proteomes" id="UP000323242"/>
    </source>
</evidence>
<evidence type="ECO:0000259" key="5">
    <source>
        <dbReference type="PROSITE" id="PS50977"/>
    </source>
</evidence>
<dbReference type="Pfam" id="PF02909">
    <property type="entry name" value="TetR_C_1"/>
    <property type="match status" value="1"/>
</dbReference>
<accession>A0A5D4JJZ1</accession>
<sequence length="227" mass="25320">MTAEESRTKTVGRPPHLSLDAIITAAEHILRTEGAGKLSMRRLANELDSAPMALYYHVRNKDELLLLLMEAQARRIPRPELPEDPRERLIAVSIMLYELLADRLWIVQVVAGGDLIAPSALWFVEEMIGATVDYGHPPEHAVYIYRTIWFAIVGDLTIRANGKQRRGRATGPSYEDQVVAGLTSGTHPRLAALADRWAELNGRDTHRQGLTAIIDGLLRSEETVEGR</sequence>
<dbReference type="GO" id="GO:0045892">
    <property type="term" value="P:negative regulation of DNA-templated transcription"/>
    <property type="evidence" value="ECO:0007669"/>
    <property type="project" value="InterPro"/>
</dbReference>
<dbReference type="InterPro" id="IPR050109">
    <property type="entry name" value="HTH-type_TetR-like_transc_reg"/>
</dbReference>
<evidence type="ECO:0000256" key="3">
    <source>
        <dbReference type="ARBA" id="ARBA00023163"/>
    </source>
</evidence>
<dbReference type="InterPro" id="IPR004111">
    <property type="entry name" value="Repressor_TetR_C"/>
</dbReference>
<keyword evidence="3" id="KW-0804">Transcription</keyword>
<evidence type="ECO:0000256" key="2">
    <source>
        <dbReference type="ARBA" id="ARBA00023125"/>
    </source>
</evidence>
<protein>
    <submittedName>
        <fullName evidence="6">TetR/AcrR family transcriptional regulator</fullName>
    </submittedName>
</protein>
<gene>
    <name evidence="6" type="ORF">FY004_07195</name>
</gene>
<reference evidence="6 7" key="1">
    <citation type="submission" date="2019-08" db="EMBL/GenBank/DDBJ databases">
        <title>Draft genome for granaticin producer strain Streptomyces parvus C05.</title>
        <authorList>
            <person name="Gonzalez-Pimentel J.L."/>
        </authorList>
    </citation>
    <scope>NUCLEOTIDE SEQUENCE [LARGE SCALE GENOMIC DNA]</scope>
    <source>
        <strain evidence="6 7">C05</strain>
    </source>
</reference>
<name>A0A5D4JJZ1_9ACTN</name>
<evidence type="ECO:0000256" key="4">
    <source>
        <dbReference type="PROSITE-ProRule" id="PRU00335"/>
    </source>
</evidence>
<dbReference type="Gene3D" id="1.10.10.60">
    <property type="entry name" value="Homeodomain-like"/>
    <property type="match status" value="1"/>
</dbReference>